<dbReference type="CDD" id="cd09487">
    <property type="entry name" value="SAM_superfamily"/>
    <property type="match status" value="1"/>
</dbReference>
<dbReference type="AlphaFoldDB" id="A0A9W6ZI50"/>
<feature type="domain" description="SAM" evidence="2">
    <location>
        <begin position="60"/>
        <end position="123"/>
    </location>
</feature>
<protein>
    <recommendedName>
        <fullName evidence="2">SAM domain-containing protein</fullName>
    </recommendedName>
</protein>
<feature type="region of interest" description="Disordered" evidence="1">
    <location>
        <begin position="153"/>
        <end position="176"/>
    </location>
</feature>
<evidence type="ECO:0000313" key="3">
    <source>
        <dbReference type="EMBL" id="GMH52511.1"/>
    </source>
</evidence>
<feature type="region of interest" description="Disordered" evidence="1">
    <location>
        <begin position="241"/>
        <end position="295"/>
    </location>
</feature>
<dbReference type="InterPro" id="IPR001660">
    <property type="entry name" value="SAM"/>
</dbReference>
<dbReference type="Gene3D" id="1.10.150.50">
    <property type="entry name" value="Transcription Factor, Ets-1"/>
    <property type="match status" value="1"/>
</dbReference>
<dbReference type="SUPFAM" id="SSF47769">
    <property type="entry name" value="SAM/Pointed domain"/>
    <property type="match status" value="1"/>
</dbReference>
<keyword evidence="4" id="KW-1185">Reference proteome</keyword>
<accession>A0A9W6ZI50</accession>
<evidence type="ECO:0000259" key="2">
    <source>
        <dbReference type="PROSITE" id="PS50105"/>
    </source>
</evidence>
<dbReference type="Pfam" id="PF00536">
    <property type="entry name" value="SAM_1"/>
    <property type="match status" value="1"/>
</dbReference>
<feature type="region of interest" description="Disordered" evidence="1">
    <location>
        <begin position="1"/>
        <end position="24"/>
    </location>
</feature>
<evidence type="ECO:0000313" key="4">
    <source>
        <dbReference type="Proteomes" id="UP001165122"/>
    </source>
</evidence>
<dbReference type="OrthoDB" id="196165at2759"/>
<proteinExistence type="predicted"/>
<name>A0A9W6ZI50_9STRA</name>
<comment type="caution">
    <text evidence="3">The sequence shown here is derived from an EMBL/GenBank/DDBJ whole genome shotgun (WGS) entry which is preliminary data.</text>
</comment>
<dbReference type="InterPro" id="IPR013761">
    <property type="entry name" value="SAM/pointed_sf"/>
</dbReference>
<evidence type="ECO:0000256" key="1">
    <source>
        <dbReference type="SAM" id="MobiDB-lite"/>
    </source>
</evidence>
<dbReference type="PROSITE" id="PS50105">
    <property type="entry name" value="SAM_DOMAIN"/>
    <property type="match status" value="1"/>
</dbReference>
<organism evidence="3 4">
    <name type="scientific">Triparma laevis f. longispina</name>
    <dbReference type="NCBI Taxonomy" id="1714387"/>
    <lineage>
        <taxon>Eukaryota</taxon>
        <taxon>Sar</taxon>
        <taxon>Stramenopiles</taxon>
        <taxon>Ochrophyta</taxon>
        <taxon>Bolidophyceae</taxon>
        <taxon>Parmales</taxon>
        <taxon>Triparmaceae</taxon>
        <taxon>Triparma</taxon>
    </lineage>
</organism>
<dbReference type="Proteomes" id="UP001165122">
    <property type="component" value="Unassembled WGS sequence"/>
</dbReference>
<sequence length="412" mass="46587">MSKVHTLAMVTRSQRRQSESDHAQTWKVNSSLNTLKNNDTLMSTSLFKAMENLPAAVSDWTEDDVAQFLEDIGLHEYADAFVHERIRGITLAELTPQDVIELGITRMGDRKFFFKALEHVLQVDEVHHSDHVHHVVNTPELQKHLERRSTMGNVELESSPPKMKRRSSATSFDALSRQRRSDGGYLGISDEMMQPVNVVVRKKSGFTAVQQQQQLQEMQLKLLKQQQEMERQKFQMEHQQQNLRESVRPHSAQAAGRGGTKRRMSGPPIIFHNPPSVDGGSIASDSVGRRDTTPKMKRRAVPNLVITTPEPDSRELGGLGLEPEPELLDTPHGLDDVDDVANESLVQPQQQQQQQLHAPILHNNNNGLNEKFNDKKFPNAEFHKFEKVTGTTVSWDTMIENKDDIPKSAVGK</sequence>
<reference evidence="4" key="1">
    <citation type="journal article" date="2023" name="Commun. Biol.">
        <title>Genome analysis of Parmales, the sister group of diatoms, reveals the evolutionary specialization of diatoms from phago-mixotrophs to photoautotrophs.</title>
        <authorList>
            <person name="Ban H."/>
            <person name="Sato S."/>
            <person name="Yoshikawa S."/>
            <person name="Yamada K."/>
            <person name="Nakamura Y."/>
            <person name="Ichinomiya M."/>
            <person name="Sato N."/>
            <person name="Blanc-Mathieu R."/>
            <person name="Endo H."/>
            <person name="Kuwata A."/>
            <person name="Ogata H."/>
        </authorList>
    </citation>
    <scope>NUCLEOTIDE SEQUENCE [LARGE SCALE GENOMIC DNA]</scope>
    <source>
        <strain evidence="4">NIES 3700</strain>
    </source>
</reference>
<dbReference type="EMBL" id="BRXW01000418">
    <property type="protein sequence ID" value="GMH52511.1"/>
    <property type="molecule type" value="Genomic_DNA"/>
</dbReference>
<dbReference type="SMART" id="SM00454">
    <property type="entry name" value="SAM"/>
    <property type="match status" value="1"/>
</dbReference>
<gene>
    <name evidence="3" type="ORF">TrLO_g7814</name>
</gene>